<evidence type="ECO:0000313" key="5">
    <source>
        <dbReference type="Proteomes" id="UP000664144"/>
    </source>
</evidence>
<dbReference type="Gene3D" id="3.90.320.10">
    <property type="match status" value="1"/>
</dbReference>
<dbReference type="Proteomes" id="UP000664144">
    <property type="component" value="Unassembled WGS sequence"/>
</dbReference>
<name>A0A939JD38_9BACT</name>
<accession>A0A939JD38</accession>
<evidence type="ECO:0000259" key="2">
    <source>
        <dbReference type="Pfam" id="PF04480"/>
    </source>
</evidence>
<feature type="region of interest" description="Disordered" evidence="1">
    <location>
        <begin position="815"/>
        <end position="851"/>
    </location>
</feature>
<dbReference type="PANTHER" id="PTHR38590:SF1">
    <property type="entry name" value="BLL0828 PROTEIN"/>
    <property type="match status" value="1"/>
</dbReference>
<feature type="domain" description="PD-(D/E)XK endonuclease-like" evidence="3">
    <location>
        <begin position="873"/>
        <end position="1167"/>
    </location>
</feature>
<organism evidence="4 5">
    <name type="scientific">Hymenobacter telluris</name>
    <dbReference type="NCBI Taxonomy" id="2816474"/>
    <lineage>
        <taxon>Bacteria</taxon>
        <taxon>Pseudomonadati</taxon>
        <taxon>Bacteroidota</taxon>
        <taxon>Cytophagia</taxon>
        <taxon>Cytophagales</taxon>
        <taxon>Hymenobacteraceae</taxon>
        <taxon>Hymenobacter</taxon>
    </lineage>
</organism>
<gene>
    <name evidence="4" type="ORF">J0X19_08300</name>
</gene>
<dbReference type="InterPro" id="IPR007569">
    <property type="entry name" value="DUF559"/>
</dbReference>
<dbReference type="SUPFAM" id="SSF52980">
    <property type="entry name" value="Restriction endonuclease-like"/>
    <property type="match status" value="2"/>
</dbReference>
<protein>
    <submittedName>
        <fullName evidence="4">PD-(D/E)XK nuclease family protein</fullName>
    </submittedName>
</protein>
<evidence type="ECO:0000313" key="4">
    <source>
        <dbReference type="EMBL" id="MBO0357942.1"/>
    </source>
</evidence>
<feature type="region of interest" description="Disordered" evidence="1">
    <location>
        <begin position="656"/>
        <end position="676"/>
    </location>
</feature>
<comment type="caution">
    <text evidence="4">The sequence shown here is derived from an EMBL/GenBank/DDBJ whole genome shotgun (WGS) entry which is preliminary data.</text>
</comment>
<proteinExistence type="predicted"/>
<evidence type="ECO:0000256" key="1">
    <source>
        <dbReference type="SAM" id="MobiDB-lite"/>
    </source>
</evidence>
<dbReference type="Gene3D" id="3.40.960.10">
    <property type="entry name" value="VSR Endonuclease"/>
    <property type="match status" value="1"/>
</dbReference>
<dbReference type="EMBL" id="JAFLQZ010000004">
    <property type="protein sequence ID" value="MBO0357942.1"/>
    <property type="molecule type" value="Genomic_DNA"/>
</dbReference>
<dbReference type="SUPFAM" id="SSF52540">
    <property type="entry name" value="P-loop containing nucleoside triphosphate hydrolases"/>
    <property type="match status" value="1"/>
</dbReference>
<feature type="domain" description="DUF559" evidence="2">
    <location>
        <begin position="703"/>
        <end position="812"/>
    </location>
</feature>
<dbReference type="InterPro" id="IPR047216">
    <property type="entry name" value="Endonuclease_DUF559_bact"/>
</dbReference>
<evidence type="ECO:0000259" key="3">
    <source>
        <dbReference type="Pfam" id="PF12705"/>
    </source>
</evidence>
<sequence>MNSQVLSPTAPPTTITDSFLSQAAHDLVSRYSPEELSDLVVVVPTRRAVVYLKNELAMATSAGEALWSPRVAAMEDYMVELAGVQVEEPIALQLLLFDILKGIDADLDFDRFVGWSGLLLQDFSNLDQNLAPANKVFEYLSQAKALERWELDDAPSPQSITGAYFKFWDDLTKVYRRLRRRMLEDRVAYPGLAYRLAAERMTDQIKNGPTPAKHVFLGLGYLSKAEFTLIDVLHRAGRAEVRFDADLFYLDFDSPNRAGQHLKSYLKRWAPPESGDFGAPTDLLRSLPRYVRFVGVANASMQGKVAGQLLAEARTQFPNSTVAVVLPDETLLLPVLHGLPPDAVPDYNVTMGLSFQSTPLFNLVDLLFEVHLTGIREGTAETGYGVPRYHHLAVTKLLSHPFLRRYQQWLDRQPAKKYHGLLDGVCREIVKRNAVLLPATELLDIGKHHPLIEALFKTWDTCDDIIDACYVLIDLLKQVYTEQHSAIEAEYLYLFFTLVKRLDSVFDCREQRLSVRSFRRFLYEQMTRTRLPFSGEPIADVQVMGLLETRALDFDHIILLSCNENVLPAPKRHTSLFPYDVLTEFRMPTYADHEAATSYQFWRLLQRARRVDLVHVLPGAEGTRTGERSRFLLQLQNDLLPQNPALVLDDLTASVLTGPHPPAPSPKGEGELGAPVSSTQETVGQYDDGTLHWTTANPKAYEKTKVFAQDMRKNPTEAEDALWQALRGRKLAGSPKFRRQHHIDQFIVDFVNLNNWLVIEVDGEIHNQQEQAEYDTGRTYELHKKGFRLLRFSNEEVLNHLPAVLAKIENVLADKSTPNPPGNTRAAVAPPSPLGEGGRGGEAPPARPITNDLTLEKDHGMLQALREVLTKGLSPTGLNEYLNCSLKFYFNRIARFREAEEVEEALGADGFGTVVHEVLEELLAPFQRNQQPLTEAAIPALIQAAPALVAKALRKEEDERHARADEGLNHVLGQVASQLVRRYFESLLTQPNALPLLIQSIEEGLQATVYVPLPSGEKLPVSLIGFADRVDQLPDGRLRVVDYKTGLVHAHELKLQKRNETPAEAADRLIRDDTSAADKVRQLWLYRFMLEQGGRPAADAAIISLRNIPAGPMSADMSFLTADGQSFMARSEELLGQLVNRILDPTEFIRKTDDLEKCQYCPYRGICAR</sequence>
<dbReference type="InterPro" id="IPR038726">
    <property type="entry name" value="PDDEXK_AddAB-type"/>
</dbReference>
<dbReference type="InterPro" id="IPR011604">
    <property type="entry name" value="PDDEXK-like_dom_sf"/>
</dbReference>
<dbReference type="Pfam" id="PF04480">
    <property type="entry name" value="DUF559"/>
    <property type="match status" value="1"/>
</dbReference>
<keyword evidence="5" id="KW-1185">Reference proteome</keyword>
<reference evidence="4" key="1">
    <citation type="submission" date="2021-03" db="EMBL/GenBank/DDBJ databases">
        <authorList>
            <person name="Kim M.K."/>
        </authorList>
    </citation>
    <scope>NUCLEOTIDE SEQUENCE</scope>
    <source>
        <strain evidence="4">BT186</strain>
    </source>
</reference>
<dbReference type="InterPro" id="IPR011335">
    <property type="entry name" value="Restrct_endonuc-II-like"/>
</dbReference>
<dbReference type="Pfam" id="PF12705">
    <property type="entry name" value="PDDEXK_1"/>
    <property type="match status" value="1"/>
</dbReference>
<dbReference type="InterPro" id="IPR027417">
    <property type="entry name" value="P-loop_NTPase"/>
</dbReference>
<dbReference type="RefSeq" id="WP_206983778.1">
    <property type="nucleotide sequence ID" value="NZ_JAFLQZ010000004.1"/>
</dbReference>
<dbReference type="CDD" id="cd01038">
    <property type="entry name" value="Endonuclease_DUF559"/>
    <property type="match status" value="1"/>
</dbReference>
<dbReference type="AlphaFoldDB" id="A0A939JD38"/>
<dbReference type="PANTHER" id="PTHR38590">
    <property type="entry name" value="BLL0828 PROTEIN"/>
    <property type="match status" value="1"/>
</dbReference>